<feature type="non-terminal residue" evidence="1">
    <location>
        <position position="1"/>
    </location>
</feature>
<evidence type="ECO:0000313" key="2">
    <source>
        <dbReference type="Proteomes" id="UP000053257"/>
    </source>
</evidence>
<protein>
    <recommendedName>
        <fullName evidence="3">Chromo domain-containing protein</fullName>
    </recommendedName>
</protein>
<dbReference type="OrthoDB" id="2713066at2759"/>
<dbReference type="Proteomes" id="UP000053257">
    <property type="component" value="Unassembled WGS sequence"/>
</dbReference>
<reference evidence="1 2" key="1">
    <citation type="journal article" date="2014" name="PLoS Genet.">
        <title>Analysis of the Phlebiopsis gigantea genome, transcriptome and secretome provides insight into its pioneer colonization strategies of wood.</title>
        <authorList>
            <person name="Hori C."/>
            <person name="Ishida T."/>
            <person name="Igarashi K."/>
            <person name="Samejima M."/>
            <person name="Suzuki H."/>
            <person name="Master E."/>
            <person name="Ferreira P."/>
            <person name="Ruiz-Duenas F.J."/>
            <person name="Held B."/>
            <person name="Canessa P."/>
            <person name="Larrondo L.F."/>
            <person name="Schmoll M."/>
            <person name="Druzhinina I.S."/>
            <person name="Kubicek C.P."/>
            <person name="Gaskell J.A."/>
            <person name="Kersten P."/>
            <person name="St John F."/>
            <person name="Glasner J."/>
            <person name="Sabat G."/>
            <person name="Splinter BonDurant S."/>
            <person name="Syed K."/>
            <person name="Yadav J."/>
            <person name="Mgbeahuruike A.C."/>
            <person name="Kovalchuk A."/>
            <person name="Asiegbu F.O."/>
            <person name="Lackner G."/>
            <person name="Hoffmeister D."/>
            <person name="Rencoret J."/>
            <person name="Gutierrez A."/>
            <person name="Sun H."/>
            <person name="Lindquist E."/>
            <person name="Barry K."/>
            <person name="Riley R."/>
            <person name="Grigoriev I.V."/>
            <person name="Henrissat B."/>
            <person name="Kues U."/>
            <person name="Berka R.M."/>
            <person name="Martinez A.T."/>
            <person name="Covert S.F."/>
            <person name="Blanchette R.A."/>
            <person name="Cullen D."/>
        </authorList>
    </citation>
    <scope>NUCLEOTIDE SEQUENCE [LARGE SCALE GENOMIC DNA]</scope>
    <source>
        <strain evidence="1 2">11061_1 CR5-6</strain>
    </source>
</reference>
<sequence>SSFKIELPPELRRRGVHDVFHASLLRLHVPNDDRLFPGRLAYQVAALDPSGKEWAIDRIVRHSGTGADAQLLVRWSSGDET</sequence>
<proteinExistence type="predicted"/>
<evidence type="ECO:0000313" key="1">
    <source>
        <dbReference type="EMBL" id="KIP01914.1"/>
    </source>
</evidence>
<evidence type="ECO:0008006" key="3">
    <source>
        <dbReference type="Google" id="ProtNLM"/>
    </source>
</evidence>
<feature type="non-terminal residue" evidence="1">
    <location>
        <position position="81"/>
    </location>
</feature>
<keyword evidence="2" id="KW-1185">Reference proteome</keyword>
<dbReference type="EMBL" id="KN840723">
    <property type="protein sequence ID" value="KIP01914.1"/>
    <property type="molecule type" value="Genomic_DNA"/>
</dbReference>
<dbReference type="AlphaFoldDB" id="A0A0C3NBR1"/>
<name>A0A0C3NBR1_PHLG1</name>
<dbReference type="HOGENOM" id="CLU_132807_2_0_1"/>
<dbReference type="STRING" id="745531.A0A0C3NBR1"/>
<gene>
    <name evidence="1" type="ORF">PHLGIDRAFT_44551</name>
</gene>
<organism evidence="1 2">
    <name type="scientific">Phlebiopsis gigantea (strain 11061_1 CR5-6)</name>
    <name type="common">White-rot fungus</name>
    <name type="synonym">Peniophora gigantea</name>
    <dbReference type="NCBI Taxonomy" id="745531"/>
    <lineage>
        <taxon>Eukaryota</taxon>
        <taxon>Fungi</taxon>
        <taxon>Dikarya</taxon>
        <taxon>Basidiomycota</taxon>
        <taxon>Agaricomycotina</taxon>
        <taxon>Agaricomycetes</taxon>
        <taxon>Polyporales</taxon>
        <taxon>Phanerochaetaceae</taxon>
        <taxon>Phlebiopsis</taxon>
    </lineage>
</organism>
<accession>A0A0C3NBR1</accession>